<evidence type="ECO:0000256" key="21">
    <source>
        <dbReference type="SAM" id="Phobius"/>
    </source>
</evidence>
<dbReference type="Gene3D" id="1.10.510.10">
    <property type="entry name" value="Transferase(Phosphotransferase) domain 1"/>
    <property type="match status" value="1"/>
</dbReference>
<evidence type="ECO:0000256" key="8">
    <source>
        <dbReference type="ARBA" id="ARBA00022692"/>
    </source>
</evidence>
<keyword evidence="11 20" id="KW-0547">Nucleotide-binding</keyword>
<feature type="transmembrane region" description="Helical" evidence="21">
    <location>
        <begin position="734"/>
        <end position="758"/>
    </location>
</feature>
<evidence type="ECO:0000313" key="24">
    <source>
        <dbReference type="Proteomes" id="UP000283530"/>
    </source>
</evidence>
<dbReference type="OrthoDB" id="676979at2759"/>
<dbReference type="InterPro" id="IPR017441">
    <property type="entry name" value="Protein_kinase_ATP_BS"/>
</dbReference>
<evidence type="ECO:0000256" key="13">
    <source>
        <dbReference type="ARBA" id="ARBA00022840"/>
    </source>
</evidence>
<evidence type="ECO:0000256" key="5">
    <source>
        <dbReference type="ARBA" id="ARBA00022553"/>
    </source>
</evidence>
<name>A0A3S3NJT8_9MAGN</name>
<evidence type="ECO:0000256" key="16">
    <source>
        <dbReference type="ARBA" id="ARBA00023170"/>
    </source>
</evidence>
<dbReference type="FunFam" id="3.30.200.20:FF:000309">
    <property type="entry name" value="Leucine-rich repeat receptor protein kinase MSP1"/>
    <property type="match status" value="1"/>
</dbReference>
<evidence type="ECO:0000313" key="23">
    <source>
        <dbReference type="EMBL" id="RWR96565.1"/>
    </source>
</evidence>
<keyword evidence="4" id="KW-0723">Serine/threonine-protein kinase</keyword>
<dbReference type="PROSITE" id="PS00109">
    <property type="entry name" value="PROTEIN_KINASE_TYR"/>
    <property type="match status" value="1"/>
</dbReference>
<dbReference type="SMART" id="SM00365">
    <property type="entry name" value="LRR_SD22"/>
    <property type="match status" value="5"/>
</dbReference>
<evidence type="ECO:0000256" key="7">
    <source>
        <dbReference type="ARBA" id="ARBA00022679"/>
    </source>
</evidence>
<dbReference type="EMBL" id="QPKB01000012">
    <property type="protein sequence ID" value="RWR96565.1"/>
    <property type="molecule type" value="Genomic_DNA"/>
</dbReference>
<dbReference type="Gene3D" id="3.30.200.20">
    <property type="entry name" value="Phosphorylase Kinase, domain 1"/>
    <property type="match status" value="1"/>
</dbReference>
<dbReference type="InterPro" id="IPR008266">
    <property type="entry name" value="Tyr_kinase_AS"/>
</dbReference>
<proteinExistence type="predicted"/>
<dbReference type="InterPro" id="IPR051716">
    <property type="entry name" value="Plant_RL_S/T_kinase"/>
</dbReference>
<dbReference type="SUPFAM" id="SSF56112">
    <property type="entry name" value="Protein kinase-like (PK-like)"/>
    <property type="match status" value="1"/>
</dbReference>
<accession>A0A3S3NJT8</accession>
<dbReference type="Proteomes" id="UP000283530">
    <property type="component" value="Unassembled WGS sequence"/>
</dbReference>
<dbReference type="GO" id="GO:0005524">
    <property type="term" value="F:ATP binding"/>
    <property type="evidence" value="ECO:0007669"/>
    <property type="project" value="UniProtKB-UniRule"/>
</dbReference>
<dbReference type="FunFam" id="3.80.10.10:FF:000233">
    <property type="entry name" value="Leucine-rich repeat receptor-like protein kinase TDR"/>
    <property type="match status" value="1"/>
</dbReference>
<dbReference type="EC" id="2.7.11.1" evidence="3"/>
<dbReference type="Pfam" id="PF08263">
    <property type="entry name" value="LRRNT_2"/>
    <property type="match status" value="1"/>
</dbReference>
<keyword evidence="12 23" id="KW-0418">Kinase</keyword>
<dbReference type="PROSITE" id="PS50011">
    <property type="entry name" value="PROTEIN_KINASE_DOM"/>
    <property type="match status" value="1"/>
</dbReference>
<dbReference type="Pfam" id="PF00560">
    <property type="entry name" value="LRR_1"/>
    <property type="match status" value="7"/>
</dbReference>
<dbReference type="SUPFAM" id="SSF52047">
    <property type="entry name" value="RNI-like"/>
    <property type="match status" value="2"/>
</dbReference>
<keyword evidence="13 20" id="KW-0067">ATP-binding</keyword>
<dbReference type="GO" id="GO:0005886">
    <property type="term" value="C:plasma membrane"/>
    <property type="evidence" value="ECO:0007669"/>
    <property type="project" value="UniProtKB-SubCell"/>
</dbReference>
<evidence type="ECO:0000256" key="15">
    <source>
        <dbReference type="ARBA" id="ARBA00023136"/>
    </source>
</evidence>
<dbReference type="STRING" id="337451.A0A3S3NJT8"/>
<reference evidence="23 24" key="1">
    <citation type="journal article" date="2019" name="Nat. Plants">
        <title>Stout camphor tree genome fills gaps in understanding of flowering plant genome evolution.</title>
        <authorList>
            <person name="Chaw S.M."/>
            <person name="Liu Y.C."/>
            <person name="Wu Y.W."/>
            <person name="Wang H.Y."/>
            <person name="Lin C.I."/>
            <person name="Wu C.S."/>
            <person name="Ke H.M."/>
            <person name="Chang L.Y."/>
            <person name="Hsu C.Y."/>
            <person name="Yang H.T."/>
            <person name="Sudianto E."/>
            <person name="Hsu M.H."/>
            <person name="Wu K.P."/>
            <person name="Wang L.N."/>
            <person name="Leebens-Mack J.H."/>
            <person name="Tsai I.J."/>
        </authorList>
    </citation>
    <scope>NUCLEOTIDE SEQUENCE [LARGE SCALE GENOMIC DNA]</scope>
    <source>
        <strain evidence="24">cv. Chaw 1501</strain>
        <tissue evidence="23">Young leaves</tissue>
    </source>
</reference>
<dbReference type="FunFam" id="3.80.10.10:FF:000129">
    <property type="entry name" value="Leucine-rich repeat receptor-like kinase"/>
    <property type="match status" value="1"/>
</dbReference>
<evidence type="ECO:0000256" key="2">
    <source>
        <dbReference type="ARBA" id="ARBA00004479"/>
    </source>
</evidence>
<dbReference type="SUPFAM" id="SSF52058">
    <property type="entry name" value="L domain-like"/>
    <property type="match status" value="1"/>
</dbReference>
<evidence type="ECO:0000256" key="4">
    <source>
        <dbReference type="ARBA" id="ARBA00022527"/>
    </source>
</evidence>
<protein>
    <recommendedName>
        <fullName evidence="3">non-specific serine/threonine protein kinase</fullName>
        <ecNumber evidence="3">2.7.11.1</ecNumber>
    </recommendedName>
</protein>
<keyword evidence="24" id="KW-1185">Reference proteome</keyword>
<dbReference type="InterPro" id="IPR013210">
    <property type="entry name" value="LRR_N_plant-typ"/>
</dbReference>
<dbReference type="Pfam" id="PF13855">
    <property type="entry name" value="LRR_8"/>
    <property type="match status" value="2"/>
</dbReference>
<feature type="transmembrane region" description="Helical" evidence="21">
    <location>
        <begin position="12"/>
        <end position="34"/>
    </location>
</feature>
<keyword evidence="9" id="KW-0732">Signal</keyword>
<keyword evidence="5" id="KW-0597">Phosphoprotein</keyword>
<dbReference type="FunFam" id="3.80.10.10:FF:000177">
    <property type="entry name" value="Leucine-rich repeat receptor-like serine/threonine-protein kinase At1g17230"/>
    <property type="match status" value="1"/>
</dbReference>
<comment type="subcellular location">
    <subcellularLocation>
        <location evidence="1">Cell membrane</location>
    </subcellularLocation>
    <subcellularLocation>
        <location evidence="2">Membrane</location>
        <topology evidence="2">Single-pass type I membrane protein</topology>
    </subcellularLocation>
</comment>
<keyword evidence="10" id="KW-0677">Repeat</keyword>
<dbReference type="PROSITE" id="PS51450">
    <property type="entry name" value="LRR"/>
    <property type="match status" value="2"/>
</dbReference>
<dbReference type="InterPro" id="IPR001611">
    <property type="entry name" value="Leu-rich_rpt"/>
</dbReference>
<evidence type="ECO:0000256" key="19">
    <source>
        <dbReference type="ARBA" id="ARBA00048679"/>
    </source>
</evidence>
<dbReference type="InterPro" id="IPR055414">
    <property type="entry name" value="LRR_R13L4/SHOC2-like"/>
</dbReference>
<evidence type="ECO:0000256" key="12">
    <source>
        <dbReference type="ARBA" id="ARBA00022777"/>
    </source>
</evidence>
<evidence type="ECO:0000256" key="1">
    <source>
        <dbReference type="ARBA" id="ARBA00004236"/>
    </source>
</evidence>
<keyword evidence="7" id="KW-0808">Transferase</keyword>
<keyword evidence="17" id="KW-0325">Glycoprotein</keyword>
<evidence type="ECO:0000256" key="14">
    <source>
        <dbReference type="ARBA" id="ARBA00022989"/>
    </source>
</evidence>
<feature type="domain" description="Protein kinase" evidence="22">
    <location>
        <begin position="800"/>
        <end position="1074"/>
    </location>
</feature>
<evidence type="ECO:0000256" key="18">
    <source>
        <dbReference type="ARBA" id="ARBA00047899"/>
    </source>
</evidence>
<dbReference type="Pfam" id="PF00069">
    <property type="entry name" value="Pkinase"/>
    <property type="match status" value="1"/>
</dbReference>
<dbReference type="Pfam" id="PF23598">
    <property type="entry name" value="LRR_14"/>
    <property type="match status" value="1"/>
</dbReference>
<dbReference type="AlphaFoldDB" id="A0A3S3NJT8"/>
<keyword evidence="14 21" id="KW-1133">Transmembrane helix</keyword>
<evidence type="ECO:0000256" key="11">
    <source>
        <dbReference type="ARBA" id="ARBA00022741"/>
    </source>
</evidence>
<dbReference type="GO" id="GO:0004674">
    <property type="term" value="F:protein serine/threonine kinase activity"/>
    <property type="evidence" value="ECO:0007669"/>
    <property type="project" value="UniProtKB-KW"/>
</dbReference>
<dbReference type="FunFam" id="1.10.510.10:FF:000445">
    <property type="entry name" value="MDIS1-interacting receptor like kinase 2"/>
    <property type="match status" value="1"/>
</dbReference>
<evidence type="ECO:0000256" key="20">
    <source>
        <dbReference type="PROSITE-ProRule" id="PRU10141"/>
    </source>
</evidence>
<evidence type="ECO:0000256" key="17">
    <source>
        <dbReference type="ARBA" id="ARBA00023180"/>
    </source>
</evidence>
<feature type="binding site" evidence="20">
    <location>
        <position position="829"/>
    </location>
    <ligand>
        <name>ATP</name>
        <dbReference type="ChEBI" id="CHEBI:30616"/>
    </ligand>
</feature>
<evidence type="ECO:0000256" key="10">
    <source>
        <dbReference type="ARBA" id="ARBA00022737"/>
    </source>
</evidence>
<keyword evidence="6" id="KW-0433">Leucine-rich repeat</keyword>
<keyword evidence="8 21" id="KW-0812">Transmembrane</keyword>
<dbReference type="PANTHER" id="PTHR48053:SF22">
    <property type="entry name" value="MDIS1-INTERACTING RECEPTOR LIKE KINASE 2-LIKE"/>
    <property type="match status" value="1"/>
</dbReference>
<gene>
    <name evidence="23" type="ORF">CKAN_02595900</name>
</gene>
<dbReference type="PRINTS" id="PR00019">
    <property type="entry name" value="LEURICHRPT"/>
</dbReference>
<dbReference type="InterPro" id="IPR011009">
    <property type="entry name" value="Kinase-like_dom_sf"/>
</dbReference>
<comment type="catalytic activity">
    <reaction evidence="18">
        <text>L-threonyl-[protein] + ATP = O-phospho-L-threonyl-[protein] + ADP + H(+)</text>
        <dbReference type="Rhea" id="RHEA:46608"/>
        <dbReference type="Rhea" id="RHEA-COMP:11060"/>
        <dbReference type="Rhea" id="RHEA-COMP:11605"/>
        <dbReference type="ChEBI" id="CHEBI:15378"/>
        <dbReference type="ChEBI" id="CHEBI:30013"/>
        <dbReference type="ChEBI" id="CHEBI:30616"/>
        <dbReference type="ChEBI" id="CHEBI:61977"/>
        <dbReference type="ChEBI" id="CHEBI:456216"/>
        <dbReference type="EC" id="2.7.11.1"/>
    </reaction>
</comment>
<sequence length="1090" mass="120152">MAPEKSFSLHSLLVLVLVVYSLIIINQCSVAAIISKSPEAEALLKWKGSLFQSQALNSWSLNVSPCNWTGITCNGAKEKVVEINLPSCGLQGTLDQLSFSSFSSIVRLDLANNTINGTIPSNIGALSRLTYLDLSNNQLSGTLPLPLANLTLISVLNISDNKLTGEIYARLFSNWSRINYIRLQNNQLIGKLPSEIGLLTNLTHLDLSHNNINGSIPPSLGNLSKLTRLILQENGIHGHIPPQIWNLTNLRWLDLGANYITGSIPSTIGSLSNLVLLHLRDNLISGSIPAEMGNLMNLYQLDLSGNNLSGPIPSTLGNATGLVFLYLYGNQISGSVPPEIGNLKRLAHLQIFSNLLTEIGNLKHLTTLDLSTNLLNGSIPSTLGNLIGLTTLSVQDNHFSGPLPQEIANLTRLENLQLSTNNFSGSLPQICQGGSLKFFAAVSNRLTGHIPASLRNCTALERLRLDDNQLSGNISDSFGVFPILSYIDLSFNKFYGELPSNWGDCINLTSIKITNNNIRGRIPHQIGRLQLLHFSSNHLQGEIPKELGGLPLLFDLSLSDNKLSGLMPQELGELSNLQLLDLSMNDISGPIPQEIGNCIKLRELRLNKNGLNGSIPFQVGNLENLGSILDLSQNLLTGGIPSQLRKLRMLEQLNLSHNMLSGSIPSSLKEMVSLTSIDVSYNDLEGPLPDGKAFQQAPMDAFVENKNLCGRVQGLRPCNSSLMSPVDGAKGRKVVIIIVLPVVAVSLTLLVSIGIWFIHRWKSRNIENKDHKSHNHNITSIWNYDGKIIYEDIIEATENFDNKHCIGEGGYGKVYKADLPEDQVVAVKKLYPPEDGEQVDQRTFLNEIQVLAEIRHRNIVKLYGFCSHVRRSFLVYQYMERGSLAGILKNEERAMELDWIKRTKVVKGVADALSYMHHDCNPPIVHRDLSCNNILLDMEFEACVSDFGIARLLKLDSSNWSTLAGTYGYIAPEFAYTMKVTEKCDVYSFGVVSLEVIMGKHPGELISSLSTSMAKDILLKDILDQRLPPLTDRELKEVTSTVMLALACLRSDPQTRPTMYHVSQELSAMRVPSVEPLHTCTLLQLMDLKM</sequence>
<dbReference type="PANTHER" id="PTHR48053">
    <property type="entry name" value="LEUCINE RICH REPEAT FAMILY PROTEIN, EXPRESSED"/>
    <property type="match status" value="1"/>
</dbReference>
<evidence type="ECO:0000256" key="6">
    <source>
        <dbReference type="ARBA" id="ARBA00022614"/>
    </source>
</evidence>
<organism evidence="23 24">
    <name type="scientific">Cinnamomum micranthum f. kanehirae</name>
    <dbReference type="NCBI Taxonomy" id="337451"/>
    <lineage>
        <taxon>Eukaryota</taxon>
        <taxon>Viridiplantae</taxon>
        <taxon>Streptophyta</taxon>
        <taxon>Embryophyta</taxon>
        <taxon>Tracheophyta</taxon>
        <taxon>Spermatophyta</taxon>
        <taxon>Magnoliopsida</taxon>
        <taxon>Magnoliidae</taxon>
        <taxon>Laurales</taxon>
        <taxon>Lauraceae</taxon>
        <taxon>Cinnamomum</taxon>
    </lineage>
</organism>
<keyword evidence="15 21" id="KW-0472">Membrane</keyword>
<dbReference type="Gene3D" id="3.80.10.10">
    <property type="entry name" value="Ribonuclease Inhibitor"/>
    <property type="match status" value="6"/>
</dbReference>
<keyword evidence="16 23" id="KW-0675">Receptor</keyword>
<dbReference type="InterPro" id="IPR000719">
    <property type="entry name" value="Prot_kinase_dom"/>
</dbReference>
<dbReference type="InterPro" id="IPR032675">
    <property type="entry name" value="LRR_dom_sf"/>
</dbReference>
<evidence type="ECO:0000259" key="22">
    <source>
        <dbReference type="PROSITE" id="PS50011"/>
    </source>
</evidence>
<dbReference type="GO" id="GO:0009791">
    <property type="term" value="P:post-embryonic development"/>
    <property type="evidence" value="ECO:0007669"/>
    <property type="project" value="UniProtKB-ARBA"/>
</dbReference>
<evidence type="ECO:0000256" key="9">
    <source>
        <dbReference type="ARBA" id="ARBA00022729"/>
    </source>
</evidence>
<comment type="caution">
    <text evidence="23">The sequence shown here is derived from an EMBL/GenBank/DDBJ whole genome shotgun (WGS) entry which is preliminary data.</text>
</comment>
<dbReference type="SMART" id="SM00369">
    <property type="entry name" value="LRR_TYP"/>
    <property type="match status" value="9"/>
</dbReference>
<comment type="catalytic activity">
    <reaction evidence="19">
        <text>L-seryl-[protein] + ATP = O-phospho-L-seryl-[protein] + ADP + H(+)</text>
        <dbReference type="Rhea" id="RHEA:17989"/>
        <dbReference type="Rhea" id="RHEA-COMP:9863"/>
        <dbReference type="Rhea" id="RHEA-COMP:11604"/>
        <dbReference type="ChEBI" id="CHEBI:15378"/>
        <dbReference type="ChEBI" id="CHEBI:29999"/>
        <dbReference type="ChEBI" id="CHEBI:30616"/>
        <dbReference type="ChEBI" id="CHEBI:83421"/>
        <dbReference type="ChEBI" id="CHEBI:456216"/>
        <dbReference type="EC" id="2.7.11.1"/>
    </reaction>
</comment>
<dbReference type="InterPro" id="IPR003591">
    <property type="entry name" value="Leu-rich_rpt_typical-subtyp"/>
</dbReference>
<evidence type="ECO:0000256" key="3">
    <source>
        <dbReference type="ARBA" id="ARBA00012513"/>
    </source>
</evidence>
<dbReference type="PROSITE" id="PS00107">
    <property type="entry name" value="PROTEIN_KINASE_ATP"/>
    <property type="match status" value="1"/>
</dbReference>